<evidence type="ECO:0000313" key="10">
    <source>
        <dbReference type="Proteomes" id="UP000294562"/>
    </source>
</evidence>
<keyword evidence="6" id="KW-0627">Porphyrin biosynthesis</keyword>
<dbReference type="NCBIfam" id="TIGR01469">
    <property type="entry name" value="cobA_cysG_Cterm"/>
    <property type="match status" value="1"/>
</dbReference>
<comment type="pathway">
    <text evidence="7">Porphyrin-containing compound metabolism; siroheme biosynthesis; precorrin-2 from uroporphyrinogen III: step 1/1.</text>
</comment>
<keyword evidence="4 9" id="KW-0808">Transferase</keyword>
<evidence type="ECO:0000256" key="5">
    <source>
        <dbReference type="ARBA" id="ARBA00022691"/>
    </source>
</evidence>
<feature type="domain" description="Tetrapyrrole methylase" evidence="8">
    <location>
        <begin position="44"/>
        <end position="251"/>
    </location>
</feature>
<dbReference type="GO" id="GO:0019354">
    <property type="term" value="P:siroheme biosynthetic process"/>
    <property type="evidence" value="ECO:0007669"/>
    <property type="project" value="UniProtKB-UniPathway"/>
</dbReference>
<dbReference type="InterPro" id="IPR014777">
    <property type="entry name" value="4pyrrole_Mease_sub1"/>
</dbReference>
<evidence type="ECO:0000256" key="1">
    <source>
        <dbReference type="ARBA" id="ARBA00005879"/>
    </source>
</evidence>
<comment type="similarity">
    <text evidence="1">Belongs to the precorrin methyltransferase family.</text>
</comment>
<dbReference type="InterPro" id="IPR050161">
    <property type="entry name" value="Siro_Cobalamin_biosynth"/>
</dbReference>
<sequence>FWRWVFADAPRAQWTRGAERDAAQNIKNAITAGGAPTTEQEGSIAFVGAGPGARDLLTLRAVQRLQEADVIFYDRLVGDDVLEIARRDAERVFVGKVVGANVWPLDRIDAAVVAEARKGRRVVRLKSGDPGIFGRLDEELRAAHAAGIATEVVPGVTAACAAGAALKQPLTKRGETDTLVLTTARLEQDGTIPDLDRHARDGTTLAIYMGVSAAPQITAQMCAAGVPGHARVDVVSDASKANQTAHHTTLTGLVGTLSDAEITGCAVILVTIPRGAMAAVPAARDDAAFTRRLATSG</sequence>
<dbReference type="InterPro" id="IPR003043">
    <property type="entry name" value="Uropor_MeTrfase_CS"/>
</dbReference>
<accession>A0A4R6AP36</accession>
<keyword evidence="5" id="KW-0949">S-adenosyl-L-methionine</keyword>
<proteinExistence type="inferred from homology"/>
<feature type="non-terminal residue" evidence="9">
    <location>
        <position position="1"/>
    </location>
</feature>
<dbReference type="GO" id="GO:0032259">
    <property type="term" value="P:methylation"/>
    <property type="evidence" value="ECO:0007669"/>
    <property type="project" value="UniProtKB-KW"/>
</dbReference>
<evidence type="ECO:0000256" key="3">
    <source>
        <dbReference type="ARBA" id="ARBA00022603"/>
    </source>
</evidence>
<dbReference type="RefSeq" id="WP_133343645.1">
    <property type="nucleotide sequence ID" value="NZ_SMZO01000038.1"/>
</dbReference>
<dbReference type="FunFam" id="3.40.1010.10:FF:000001">
    <property type="entry name" value="Siroheme synthase"/>
    <property type="match status" value="1"/>
</dbReference>
<protein>
    <recommendedName>
        <fullName evidence="2">uroporphyrinogen-III C-methyltransferase</fullName>
        <ecNumber evidence="2">2.1.1.107</ecNumber>
    </recommendedName>
</protein>
<evidence type="ECO:0000256" key="4">
    <source>
        <dbReference type="ARBA" id="ARBA00022679"/>
    </source>
</evidence>
<dbReference type="SUPFAM" id="SSF53790">
    <property type="entry name" value="Tetrapyrrole methylase"/>
    <property type="match status" value="1"/>
</dbReference>
<dbReference type="EC" id="2.1.1.107" evidence="2"/>
<keyword evidence="3 9" id="KW-0489">Methyltransferase</keyword>
<dbReference type="CDD" id="cd11642">
    <property type="entry name" value="SUMT"/>
    <property type="match status" value="1"/>
</dbReference>
<evidence type="ECO:0000256" key="6">
    <source>
        <dbReference type="ARBA" id="ARBA00023244"/>
    </source>
</evidence>
<organism evidence="9 10">
    <name type="scientific">Meridianimarinicoccus aquatilis</name>
    <dbReference type="NCBI Taxonomy" id="2552766"/>
    <lineage>
        <taxon>Bacteria</taxon>
        <taxon>Pseudomonadati</taxon>
        <taxon>Pseudomonadota</taxon>
        <taxon>Alphaproteobacteria</taxon>
        <taxon>Rhodobacterales</taxon>
        <taxon>Paracoccaceae</taxon>
        <taxon>Meridianimarinicoccus</taxon>
    </lineage>
</organism>
<dbReference type="NCBIfam" id="NF004790">
    <property type="entry name" value="PRK06136.1"/>
    <property type="match status" value="1"/>
</dbReference>
<dbReference type="InterPro" id="IPR006366">
    <property type="entry name" value="CobA/CysG_C"/>
</dbReference>
<dbReference type="UniPathway" id="UPA00262">
    <property type="reaction ID" value="UER00211"/>
</dbReference>
<reference evidence="9 10" key="1">
    <citation type="submission" date="2019-03" db="EMBL/GenBank/DDBJ databases">
        <title>Rhodobacteraceae bacterium SM1902, a new member of the family Rhodobacteraceae isolated from Yantai.</title>
        <authorList>
            <person name="Sun Y."/>
        </authorList>
    </citation>
    <scope>NUCLEOTIDE SEQUENCE [LARGE SCALE GENOMIC DNA]</scope>
    <source>
        <strain evidence="9 10">SM1902</strain>
    </source>
</reference>
<dbReference type="EMBL" id="SMZO01000038">
    <property type="protein sequence ID" value="TDL85840.1"/>
    <property type="molecule type" value="Genomic_DNA"/>
</dbReference>
<comment type="caution">
    <text evidence="9">The sequence shown here is derived from an EMBL/GenBank/DDBJ whole genome shotgun (WGS) entry which is preliminary data.</text>
</comment>
<dbReference type="Proteomes" id="UP000294562">
    <property type="component" value="Unassembled WGS sequence"/>
</dbReference>
<dbReference type="PROSITE" id="PS00839">
    <property type="entry name" value="SUMT_1"/>
    <property type="match status" value="1"/>
</dbReference>
<name>A0A4R6AP36_9RHOB</name>
<dbReference type="Gene3D" id="3.30.950.10">
    <property type="entry name" value="Methyltransferase, Cobalt-precorrin-4 Transmethylase, Domain 2"/>
    <property type="match status" value="1"/>
</dbReference>
<dbReference type="Gene3D" id="3.40.1010.10">
    <property type="entry name" value="Cobalt-precorrin-4 Transmethylase, Domain 1"/>
    <property type="match status" value="1"/>
</dbReference>
<dbReference type="PANTHER" id="PTHR45790:SF3">
    <property type="entry name" value="S-ADENOSYL-L-METHIONINE-DEPENDENT UROPORPHYRINOGEN III METHYLTRANSFERASE, CHLOROPLASTIC"/>
    <property type="match status" value="1"/>
</dbReference>
<dbReference type="AlphaFoldDB" id="A0A4R6AP36"/>
<evidence type="ECO:0000259" key="8">
    <source>
        <dbReference type="Pfam" id="PF00590"/>
    </source>
</evidence>
<evidence type="ECO:0000256" key="2">
    <source>
        <dbReference type="ARBA" id="ARBA00012162"/>
    </source>
</evidence>
<dbReference type="InterPro" id="IPR014776">
    <property type="entry name" value="4pyrrole_Mease_sub2"/>
</dbReference>
<dbReference type="OrthoDB" id="9815856at2"/>
<dbReference type="InterPro" id="IPR000878">
    <property type="entry name" value="4pyrrol_Mease"/>
</dbReference>
<gene>
    <name evidence="9" type="primary">cobA</name>
    <name evidence="9" type="ORF">E2L05_14620</name>
</gene>
<dbReference type="Pfam" id="PF00590">
    <property type="entry name" value="TP_methylase"/>
    <property type="match status" value="1"/>
</dbReference>
<dbReference type="PANTHER" id="PTHR45790">
    <property type="entry name" value="SIROHEME SYNTHASE-RELATED"/>
    <property type="match status" value="1"/>
</dbReference>
<keyword evidence="10" id="KW-1185">Reference proteome</keyword>
<dbReference type="GO" id="GO:0004851">
    <property type="term" value="F:uroporphyrin-III C-methyltransferase activity"/>
    <property type="evidence" value="ECO:0007669"/>
    <property type="project" value="UniProtKB-EC"/>
</dbReference>
<dbReference type="InterPro" id="IPR035996">
    <property type="entry name" value="4pyrrol_Methylase_sf"/>
</dbReference>
<evidence type="ECO:0000256" key="7">
    <source>
        <dbReference type="ARBA" id="ARBA00025705"/>
    </source>
</evidence>
<evidence type="ECO:0000313" key="9">
    <source>
        <dbReference type="EMBL" id="TDL85840.1"/>
    </source>
</evidence>